<dbReference type="HOGENOM" id="CLU_049894_10_0_1"/>
<dbReference type="InterPro" id="IPR016186">
    <property type="entry name" value="C-type_lectin-like/link_sf"/>
</dbReference>
<reference evidence="3" key="2">
    <citation type="journal article" date="2007" name="Science">
        <title>Genome sequence of Aedes aegypti, a major arbovirus vector.</title>
        <authorList>
            <person name="Nene V."/>
            <person name="Wortman J.R."/>
            <person name="Lawson D."/>
            <person name="Haas B."/>
            <person name="Kodira C."/>
            <person name="Tu Z.J."/>
            <person name="Loftus B."/>
            <person name="Xi Z."/>
            <person name="Megy K."/>
            <person name="Grabherr M."/>
            <person name="Ren Q."/>
            <person name="Zdobnov E.M."/>
            <person name="Lobo N.F."/>
            <person name="Campbell K.S."/>
            <person name="Brown S.E."/>
            <person name="Bonaldo M.F."/>
            <person name="Zhu J."/>
            <person name="Sinkins S.P."/>
            <person name="Hogenkamp D.G."/>
            <person name="Amedeo P."/>
            <person name="Arensburger P."/>
            <person name="Atkinson P.W."/>
            <person name="Bidwell S."/>
            <person name="Biedler J."/>
            <person name="Birney E."/>
            <person name="Bruggner R.V."/>
            <person name="Costas J."/>
            <person name="Coy M.R."/>
            <person name="Crabtree J."/>
            <person name="Crawford M."/>
            <person name="Debruyn B."/>
            <person name="Decaprio D."/>
            <person name="Eiglmeier K."/>
            <person name="Eisenstadt E."/>
            <person name="El-Dorry H."/>
            <person name="Gelbart W.M."/>
            <person name="Gomes S.L."/>
            <person name="Hammond M."/>
            <person name="Hannick L.I."/>
            <person name="Hogan J.R."/>
            <person name="Holmes M.H."/>
            <person name="Jaffe D."/>
            <person name="Johnston J.S."/>
            <person name="Kennedy R.C."/>
            <person name="Koo H."/>
            <person name="Kravitz S."/>
            <person name="Kriventseva E.V."/>
            <person name="Kulp D."/>
            <person name="Labutti K."/>
            <person name="Lee E."/>
            <person name="Li S."/>
            <person name="Lovin D.D."/>
            <person name="Mao C."/>
            <person name="Mauceli E."/>
            <person name="Menck C.F."/>
            <person name="Miller J.R."/>
            <person name="Montgomery P."/>
            <person name="Mori A."/>
            <person name="Nascimento A.L."/>
            <person name="Naveira H.F."/>
            <person name="Nusbaum C."/>
            <person name="O'leary S."/>
            <person name="Orvis J."/>
            <person name="Pertea M."/>
            <person name="Quesneville H."/>
            <person name="Reidenbach K.R."/>
            <person name="Rogers Y.H."/>
            <person name="Roth C.W."/>
            <person name="Schneider J.R."/>
            <person name="Schatz M."/>
            <person name="Shumway M."/>
            <person name="Stanke M."/>
            <person name="Stinson E.O."/>
            <person name="Tubio J.M."/>
            <person name="Vanzee J.P."/>
            <person name="Verjovski-Almeida S."/>
            <person name="Werner D."/>
            <person name="White O."/>
            <person name="Wyder S."/>
            <person name="Zeng Q."/>
            <person name="Zhao Q."/>
            <person name="Zhao Y."/>
            <person name="Hill C.A."/>
            <person name="Raikhel A.S."/>
            <person name="Soares M.B."/>
            <person name="Knudson D.L."/>
            <person name="Lee N.H."/>
            <person name="Galagan J."/>
            <person name="Salzberg S.L."/>
            <person name="Paulsen I.T."/>
            <person name="Dimopoulos G."/>
            <person name="Collins F.H."/>
            <person name="Birren B."/>
            <person name="Fraser-Liggett C.M."/>
            <person name="Severson D.W."/>
        </authorList>
    </citation>
    <scope>NUCLEOTIDE SEQUENCE [LARGE SCALE GENOMIC DNA]</scope>
    <source>
        <strain evidence="3">Liverpool</strain>
    </source>
</reference>
<dbReference type="SUPFAM" id="SSF56436">
    <property type="entry name" value="C-type lectin-like"/>
    <property type="match status" value="1"/>
</dbReference>
<gene>
    <name evidence="3" type="primary">CTLMA10</name>
    <name evidence="3" type="ORF">AaeL_AAEL011079</name>
</gene>
<dbReference type="PANTHER" id="PTHR22803">
    <property type="entry name" value="MANNOSE, PHOSPHOLIPASE, LECTIN RECEPTOR RELATED"/>
    <property type="match status" value="1"/>
</dbReference>
<evidence type="ECO:0000259" key="2">
    <source>
        <dbReference type="PROSITE" id="PS50041"/>
    </source>
</evidence>
<feature type="signal peptide" evidence="1">
    <location>
        <begin position="1"/>
        <end position="19"/>
    </location>
</feature>
<dbReference type="InterPro" id="IPR050111">
    <property type="entry name" value="C-type_lectin/snaclec_domain"/>
</dbReference>
<protein>
    <submittedName>
        <fullName evidence="3">AAEL011079-PA</fullName>
    </submittedName>
</protein>
<accession>Q16R57</accession>
<name>Q16R57_AEDAE</name>
<dbReference type="PROSITE" id="PS50041">
    <property type="entry name" value="C_TYPE_LECTIN_2"/>
    <property type="match status" value="1"/>
</dbReference>
<evidence type="ECO:0000313" key="3">
    <source>
        <dbReference type="EMBL" id="EAT36875.1"/>
    </source>
</evidence>
<dbReference type="InterPro" id="IPR001304">
    <property type="entry name" value="C-type_lectin-like"/>
</dbReference>
<proteinExistence type="predicted"/>
<dbReference type="InterPro" id="IPR016187">
    <property type="entry name" value="CTDL_fold"/>
</dbReference>
<dbReference type="VEuPathDB" id="VectorBase:AAEL011079"/>
<sequence length="160" mass="18840">MALLRFIIVPAFFAVAVSAQELFCSAPSKFYIPDYKANWIAAVQHCNRLGMRLAVVDAEWKQTEIVHLVHSFRHFLADATRFDLWIGANDLALEGKFIWHATGLGMQFTNWKKDEPNNLHTKEHCLHMWYQPDRDLNWEWNDENCQNNWYFVCENVEPLP</sequence>
<dbReference type="AlphaFoldDB" id="Q16R57"/>
<dbReference type="CDD" id="cd00037">
    <property type="entry name" value="CLECT"/>
    <property type="match status" value="1"/>
</dbReference>
<feature type="domain" description="C-type lectin" evidence="2">
    <location>
        <begin position="30"/>
        <end position="154"/>
    </location>
</feature>
<dbReference type="PaxDb" id="7159-AAEL011079-PA"/>
<dbReference type="Proteomes" id="UP000682892">
    <property type="component" value="Unassembled WGS sequence"/>
</dbReference>
<dbReference type="SMART" id="SM00034">
    <property type="entry name" value="CLECT"/>
    <property type="match status" value="1"/>
</dbReference>
<reference evidence="3" key="3">
    <citation type="submission" date="2012-09" db="EMBL/GenBank/DDBJ databases">
        <authorList>
            <consortium name="VectorBase"/>
        </authorList>
    </citation>
    <scope>NUCLEOTIDE SEQUENCE</scope>
    <source>
        <strain evidence="3">Liverpool</strain>
    </source>
</reference>
<dbReference type="EMBL" id="CH477724">
    <property type="protein sequence ID" value="EAT36875.1"/>
    <property type="molecule type" value="Genomic_DNA"/>
</dbReference>
<feature type="chain" id="PRO_5014307342" evidence="1">
    <location>
        <begin position="20"/>
        <end position="160"/>
    </location>
</feature>
<dbReference type="PhylomeDB" id="Q16R57"/>
<dbReference type="Gene3D" id="3.10.100.10">
    <property type="entry name" value="Mannose-Binding Protein A, subunit A"/>
    <property type="match status" value="1"/>
</dbReference>
<dbReference type="Pfam" id="PF00059">
    <property type="entry name" value="Lectin_C"/>
    <property type="match status" value="1"/>
</dbReference>
<dbReference type="eggNOG" id="KOG4297">
    <property type="taxonomic scope" value="Eukaryota"/>
</dbReference>
<evidence type="ECO:0000313" key="4">
    <source>
        <dbReference type="Proteomes" id="UP000682892"/>
    </source>
</evidence>
<evidence type="ECO:0000256" key="1">
    <source>
        <dbReference type="SAM" id="SignalP"/>
    </source>
</evidence>
<dbReference type="OMA" id="CGEMANG"/>
<organism evidence="3 4">
    <name type="scientific">Aedes aegypti</name>
    <name type="common">Yellowfever mosquito</name>
    <name type="synonym">Culex aegypti</name>
    <dbReference type="NCBI Taxonomy" id="7159"/>
    <lineage>
        <taxon>Eukaryota</taxon>
        <taxon>Metazoa</taxon>
        <taxon>Ecdysozoa</taxon>
        <taxon>Arthropoda</taxon>
        <taxon>Hexapoda</taxon>
        <taxon>Insecta</taxon>
        <taxon>Pterygota</taxon>
        <taxon>Neoptera</taxon>
        <taxon>Endopterygota</taxon>
        <taxon>Diptera</taxon>
        <taxon>Nematocera</taxon>
        <taxon>Culicoidea</taxon>
        <taxon>Culicidae</taxon>
        <taxon>Culicinae</taxon>
        <taxon>Aedini</taxon>
        <taxon>Aedes</taxon>
        <taxon>Stegomyia</taxon>
    </lineage>
</organism>
<reference evidence="3" key="1">
    <citation type="submission" date="2005-10" db="EMBL/GenBank/DDBJ databases">
        <authorList>
            <person name="Loftus B.J."/>
            <person name="Nene V.M."/>
            <person name="Hannick L.I."/>
            <person name="Bidwell S."/>
            <person name="Haas B."/>
            <person name="Amedeo P."/>
            <person name="Orvis J."/>
            <person name="Wortman J.R."/>
            <person name="White O.R."/>
            <person name="Salzberg S."/>
            <person name="Shumway M."/>
            <person name="Koo H."/>
            <person name="Zhao Y."/>
            <person name="Holmes M."/>
            <person name="Miller J."/>
            <person name="Schatz M."/>
            <person name="Pop M."/>
            <person name="Pai G."/>
            <person name="Utterback T."/>
            <person name="Rogers Y.-H."/>
            <person name="Kravitz S."/>
            <person name="Fraser C.M."/>
        </authorList>
    </citation>
    <scope>NUCLEOTIDE SEQUENCE</scope>
    <source>
        <strain evidence="3">Liverpool</strain>
    </source>
</reference>
<keyword evidence="1" id="KW-0732">Signal</keyword>